<dbReference type="EMBL" id="CADCTO010000083">
    <property type="protein sequence ID" value="CAA9224006.1"/>
    <property type="molecule type" value="Genomic_DNA"/>
</dbReference>
<gene>
    <name evidence="1" type="ORF">AVDCRST_MAG63-657</name>
</gene>
<accession>A0A6J4HHU1</accession>
<organism evidence="1">
    <name type="scientific">uncultured Armatimonadetes bacterium</name>
    <dbReference type="NCBI Taxonomy" id="157466"/>
    <lineage>
        <taxon>Bacteria</taxon>
        <taxon>Bacillati</taxon>
        <taxon>Armatimonadota</taxon>
        <taxon>environmental samples</taxon>
    </lineage>
</organism>
<evidence type="ECO:0000313" key="1">
    <source>
        <dbReference type="EMBL" id="CAA9224006.1"/>
    </source>
</evidence>
<sequence length="215" mass="24742">MVADRAVRNVPEANRRADVRLTRYLGELKLTVNQLNAAHERNQQLRWSRKHAPTVRDLYALRELADMVYQSRDIALAKRARQIGVRFETDAPSLLKIRLAPRSYRERLDVLIEELSRVKVINDDVYHMIQLAVNQGVPASRAAARKLKQMQAERGQRTHPAFAALFKVIGAVGDKEQAPVVAHFLKDRDGWVIYYADQVCGDLLHGRPNYYRITY</sequence>
<reference evidence="1" key="1">
    <citation type="submission" date="2020-02" db="EMBL/GenBank/DDBJ databases">
        <authorList>
            <person name="Meier V. D."/>
        </authorList>
    </citation>
    <scope>NUCLEOTIDE SEQUENCE</scope>
    <source>
        <strain evidence="1">AVDCRST_MAG63</strain>
    </source>
</reference>
<name>A0A6J4HHU1_9BACT</name>
<protein>
    <submittedName>
        <fullName evidence="1">Uncharacterized protein</fullName>
    </submittedName>
</protein>
<dbReference type="AlphaFoldDB" id="A0A6J4HHU1"/>
<proteinExistence type="predicted"/>